<feature type="compositionally biased region" description="Low complexity" evidence="1">
    <location>
        <begin position="43"/>
        <end position="74"/>
    </location>
</feature>
<organism evidence="3 4">
    <name type="scientific">Lysobacter enzymogenes</name>
    <dbReference type="NCBI Taxonomy" id="69"/>
    <lineage>
        <taxon>Bacteria</taxon>
        <taxon>Pseudomonadati</taxon>
        <taxon>Pseudomonadota</taxon>
        <taxon>Gammaproteobacteria</taxon>
        <taxon>Lysobacterales</taxon>
        <taxon>Lysobacteraceae</taxon>
        <taxon>Lysobacter</taxon>
    </lineage>
</organism>
<gene>
    <name evidence="3" type="ORF">LEN_3364</name>
</gene>
<dbReference type="PROSITE" id="PS51257">
    <property type="entry name" value="PROKAR_LIPOPROTEIN"/>
    <property type="match status" value="1"/>
</dbReference>
<evidence type="ECO:0000313" key="4">
    <source>
        <dbReference type="Proteomes" id="UP000218824"/>
    </source>
</evidence>
<dbReference type="KEGG" id="lem:LEN_3364"/>
<evidence type="ECO:0008006" key="5">
    <source>
        <dbReference type="Google" id="ProtNLM"/>
    </source>
</evidence>
<dbReference type="RefSeq" id="WP_193830623.1">
    <property type="nucleotide sequence ID" value="NZ_AP014940.1"/>
</dbReference>
<feature type="chain" id="PRO_5043706446" description="Lipoprotein" evidence="2">
    <location>
        <begin position="18"/>
        <end position="150"/>
    </location>
</feature>
<evidence type="ECO:0000256" key="2">
    <source>
        <dbReference type="SAM" id="SignalP"/>
    </source>
</evidence>
<name>A0AAU9AYC0_LYSEN</name>
<proteinExistence type="predicted"/>
<keyword evidence="2" id="KW-0732">Signal</keyword>
<evidence type="ECO:0000256" key="1">
    <source>
        <dbReference type="SAM" id="MobiDB-lite"/>
    </source>
</evidence>
<dbReference type="AlphaFoldDB" id="A0AAU9AYC0"/>
<sequence>MKLKVLFLAAAVTLALAACNKPADKPADAAPADAAAPAAAPAGDAAAPAATPAPTDAAPAAPTDAAAPAAAPTASVGVPECDDYLTKVRTCLTDKVPAEQRAGLQAALDQSHSAWTQMAATPQGKTALAGACKTALEQSKAQYAAMGCTL</sequence>
<feature type="region of interest" description="Disordered" evidence="1">
    <location>
        <begin position="43"/>
        <end position="77"/>
    </location>
</feature>
<evidence type="ECO:0000313" key="3">
    <source>
        <dbReference type="EMBL" id="BAV98851.1"/>
    </source>
</evidence>
<feature type="signal peptide" evidence="2">
    <location>
        <begin position="1"/>
        <end position="17"/>
    </location>
</feature>
<accession>A0AAU9AYC0</accession>
<dbReference type="GeneID" id="83066816"/>
<protein>
    <recommendedName>
        <fullName evidence="5">Lipoprotein</fullName>
    </recommendedName>
</protein>
<dbReference type="Proteomes" id="UP000218824">
    <property type="component" value="Chromosome"/>
</dbReference>
<reference evidence="3 4" key="1">
    <citation type="journal article" date="2017" name="DNA Res.">
        <title>Complete genome sequence and expression profile of the commercial lytic enzyme producer Lysobacter enzymogenes M497-1.</title>
        <authorList>
            <person name="Takami H."/>
            <person name="Toyoda A."/>
            <person name="Uchiyama I."/>
            <person name="Itoh T."/>
            <person name="Takaki Y."/>
            <person name="Arai W."/>
            <person name="Nishi S."/>
            <person name="Kawai M."/>
            <person name="Shinya K."/>
            <person name="Ikeda H."/>
        </authorList>
    </citation>
    <scope>NUCLEOTIDE SEQUENCE [LARGE SCALE GENOMIC DNA]</scope>
    <source>
        <strain evidence="3 4">M497-1</strain>
    </source>
</reference>
<dbReference type="EMBL" id="AP014940">
    <property type="protein sequence ID" value="BAV98851.1"/>
    <property type="molecule type" value="Genomic_DNA"/>
</dbReference>